<name>A0A2H3K121_WOLCO</name>
<sequence>MLEVPLDNVEKQLARQIFGDDVFNIDEQCEWMKKDIHAFVHAELVKDNYKNMWRMIKECKEALAKISEDPNMTQPRRHLMQLLKSVCQLVPLMKWYKKLESEVTCMEWEKLLKNMLSKSEADRSQLPRQLRIMLEQLPDQQMVS</sequence>
<evidence type="ECO:0000313" key="1">
    <source>
        <dbReference type="EMBL" id="PCH42714.1"/>
    </source>
</evidence>
<keyword evidence="2" id="KW-1185">Reference proteome</keyword>
<dbReference type="Proteomes" id="UP000218811">
    <property type="component" value="Unassembled WGS sequence"/>
</dbReference>
<organism evidence="1 2">
    <name type="scientific">Wolfiporia cocos (strain MD-104)</name>
    <name type="common">Brown rot fungus</name>
    <dbReference type="NCBI Taxonomy" id="742152"/>
    <lineage>
        <taxon>Eukaryota</taxon>
        <taxon>Fungi</taxon>
        <taxon>Dikarya</taxon>
        <taxon>Basidiomycota</taxon>
        <taxon>Agaricomycotina</taxon>
        <taxon>Agaricomycetes</taxon>
        <taxon>Polyporales</taxon>
        <taxon>Phaeolaceae</taxon>
        <taxon>Wolfiporia</taxon>
    </lineage>
</organism>
<proteinExistence type="predicted"/>
<accession>A0A2H3K121</accession>
<evidence type="ECO:0000313" key="2">
    <source>
        <dbReference type="Proteomes" id="UP000218811"/>
    </source>
</evidence>
<dbReference type="EMBL" id="KB468124">
    <property type="protein sequence ID" value="PCH42714.1"/>
    <property type="molecule type" value="Genomic_DNA"/>
</dbReference>
<protein>
    <submittedName>
        <fullName evidence="1">Uncharacterized protein</fullName>
    </submittedName>
</protein>
<dbReference type="AlphaFoldDB" id="A0A2H3K121"/>
<reference evidence="1 2" key="1">
    <citation type="journal article" date="2012" name="Science">
        <title>The Paleozoic origin of enzymatic lignin decomposition reconstructed from 31 fungal genomes.</title>
        <authorList>
            <person name="Floudas D."/>
            <person name="Binder M."/>
            <person name="Riley R."/>
            <person name="Barry K."/>
            <person name="Blanchette R.A."/>
            <person name="Henrissat B."/>
            <person name="Martinez A.T."/>
            <person name="Otillar R."/>
            <person name="Spatafora J.W."/>
            <person name="Yadav J.S."/>
            <person name="Aerts A."/>
            <person name="Benoit I."/>
            <person name="Boyd A."/>
            <person name="Carlson A."/>
            <person name="Copeland A."/>
            <person name="Coutinho P.M."/>
            <person name="de Vries R.P."/>
            <person name="Ferreira P."/>
            <person name="Findley K."/>
            <person name="Foster B."/>
            <person name="Gaskell J."/>
            <person name="Glotzer D."/>
            <person name="Gorecki P."/>
            <person name="Heitman J."/>
            <person name="Hesse C."/>
            <person name="Hori C."/>
            <person name="Igarashi K."/>
            <person name="Jurgens J.A."/>
            <person name="Kallen N."/>
            <person name="Kersten P."/>
            <person name="Kohler A."/>
            <person name="Kuees U."/>
            <person name="Kumar T.K.A."/>
            <person name="Kuo A."/>
            <person name="LaButti K."/>
            <person name="Larrondo L.F."/>
            <person name="Lindquist E."/>
            <person name="Ling A."/>
            <person name="Lombard V."/>
            <person name="Lucas S."/>
            <person name="Lundell T."/>
            <person name="Martin R."/>
            <person name="McLaughlin D.J."/>
            <person name="Morgenstern I."/>
            <person name="Morin E."/>
            <person name="Murat C."/>
            <person name="Nagy L.G."/>
            <person name="Nolan M."/>
            <person name="Ohm R.A."/>
            <person name="Patyshakuliyeva A."/>
            <person name="Rokas A."/>
            <person name="Ruiz-Duenas F.J."/>
            <person name="Sabat G."/>
            <person name="Salamov A."/>
            <person name="Samejima M."/>
            <person name="Schmutz J."/>
            <person name="Slot J.C."/>
            <person name="St John F."/>
            <person name="Stenlid J."/>
            <person name="Sun H."/>
            <person name="Sun S."/>
            <person name="Syed K."/>
            <person name="Tsang A."/>
            <person name="Wiebenga A."/>
            <person name="Young D."/>
            <person name="Pisabarro A."/>
            <person name="Eastwood D.C."/>
            <person name="Martin F."/>
            <person name="Cullen D."/>
            <person name="Grigoriev I.V."/>
            <person name="Hibbett D.S."/>
        </authorList>
    </citation>
    <scope>NUCLEOTIDE SEQUENCE [LARGE SCALE GENOMIC DNA]</scope>
    <source>
        <strain evidence="1 2">MD-104</strain>
    </source>
</reference>
<gene>
    <name evidence="1" type="ORF">WOLCODRAFT_152754</name>
</gene>